<evidence type="ECO:0000256" key="3">
    <source>
        <dbReference type="ARBA" id="ARBA00023015"/>
    </source>
</evidence>
<keyword evidence="9" id="KW-1185">Reference proteome</keyword>
<dbReference type="PROSITE" id="PS51821">
    <property type="entry name" value="VELVET"/>
    <property type="match status" value="1"/>
</dbReference>
<feature type="region of interest" description="Disordered" evidence="6">
    <location>
        <begin position="1"/>
        <end position="40"/>
    </location>
</feature>
<name>A0AAD9IBN1_9PEZI</name>
<reference evidence="8" key="1">
    <citation type="journal article" date="2023" name="Mol. Plant Microbe Interact.">
        <title>Elucidating the Obligate Nature and Biological Capacity of an Invasive Fungal Corn Pathogen.</title>
        <authorList>
            <person name="MacCready J.S."/>
            <person name="Roggenkamp E.M."/>
            <person name="Gdanetz K."/>
            <person name="Chilvers M.I."/>
        </authorList>
    </citation>
    <scope>NUCLEOTIDE SEQUENCE</scope>
    <source>
        <strain evidence="8">PM02</strain>
    </source>
</reference>
<dbReference type="InterPro" id="IPR038491">
    <property type="entry name" value="Velvet_dom_sf"/>
</dbReference>
<feature type="compositionally biased region" description="Basic residues" evidence="6">
    <location>
        <begin position="298"/>
        <end position="307"/>
    </location>
</feature>
<dbReference type="EMBL" id="JAQQPM010000008">
    <property type="protein sequence ID" value="KAK2074349.1"/>
    <property type="molecule type" value="Genomic_DNA"/>
</dbReference>
<feature type="compositionally biased region" description="Polar residues" evidence="6">
    <location>
        <begin position="311"/>
        <end position="323"/>
    </location>
</feature>
<keyword evidence="5" id="KW-0539">Nucleus</keyword>
<dbReference type="GO" id="GO:0030435">
    <property type="term" value="P:sporulation resulting in formation of a cellular spore"/>
    <property type="evidence" value="ECO:0007669"/>
    <property type="project" value="UniProtKB-KW"/>
</dbReference>
<comment type="caution">
    <text evidence="8">The sequence shown here is derived from an EMBL/GenBank/DDBJ whole genome shotgun (WGS) entry which is preliminary data.</text>
</comment>
<dbReference type="PANTHER" id="PTHR33572">
    <property type="entry name" value="SPORE DEVELOPMENT REGULATOR VOSA"/>
    <property type="match status" value="1"/>
</dbReference>
<gene>
    <name evidence="8" type="ORF">P8C59_008563</name>
</gene>
<evidence type="ECO:0000256" key="2">
    <source>
        <dbReference type="ARBA" id="ARBA00022969"/>
    </source>
</evidence>
<dbReference type="Gene3D" id="2.60.40.3960">
    <property type="entry name" value="Velvet domain"/>
    <property type="match status" value="1"/>
</dbReference>
<feature type="domain" description="Velvet" evidence="7">
    <location>
        <begin position="76"/>
        <end position="261"/>
    </location>
</feature>
<dbReference type="Pfam" id="PF11754">
    <property type="entry name" value="Velvet"/>
    <property type="match status" value="2"/>
</dbReference>
<protein>
    <recommendedName>
        <fullName evidence="7">Velvet domain-containing protein</fullName>
    </recommendedName>
</protein>
<evidence type="ECO:0000259" key="7">
    <source>
        <dbReference type="PROSITE" id="PS51821"/>
    </source>
</evidence>
<keyword evidence="2" id="KW-0749">Sporulation</keyword>
<dbReference type="GO" id="GO:0005634">
    <property type="term" value="C:nucleus"/>
    <property type="evidence" value="ECO:0007669"/>
    <property type="project" value="UniProtKB-SubCell"/>
</dbReference>
<evidence type="ECO:0000313" key="9">
    <source>
        <dbReference type="Proteomes" id="UP001217918"/>
    </source>
</evidence>
<feature type="compositionally biased region" description="Acidic residues" evidence="6">
    <location>
        <begin position="280"/>
        <end position="293"/>
    </location>
</feature>
<evidence type="ECO:0000256" key="4">
    <source>
        <dbReference type="ARBA" id="ARBA00023163"/>
    </source>
</evidence>
<sequence length="323" mass="35813">MAQSSQFPESYEPRSQSAPFALGPSSSYPPHQHRAASSSNPLSIANLVSDCQRLDYDRERHAQAVALAATPNNPPDSPFEYMIEVRQQPKAARSCGFGERDRRVIDPPPILVLTARDKASGELLTAERLSSAQCAVVNCTIWDEAGTQDLSLMPEDFRRQRRLMGTLAASVFLGRDERGEAGCFFQFSDLSCRTAGRYRLRFDLVVPDPSAARKIGQQCPFRCTTYSDPFQVYNAKDFPGMQASTPLTKRLKEQGCLISLKKGNKASRATRQRGAQSVSDESDSGSEDDLEDDEHTRGKGSRKRRKPSRSENIPSSSLSTWLL</sequence>
<proteinExistence type="predicted"/>
<dbReference type="AlphaFoldDB" id="A0AAD9IBN1"/>
<evidence type="ECO:0000256" key="6">
    <source>
        <dbReference type="SAM" id="MobiDB-lite"/>
    </source>
</evidence>
<feature type="region of interest" description="Disordered" evidence="6">
    <location>
        <begin position="267"/>
        <end position="323"/>
    </location>
</feature>
<comment type="subcellular location">
    <subcellularLocation>
        <location evidence="1">Nucleus</location>
    </subcellularLocation>
</comment>
<keyword evidence="3" id="KW-0805">Transcription regulation</keyword>
<evidence type="ECO:0000313" key="8">
    <source>
        <dbReference type="EMBL" id="KAK2074349.1"/>
    </source>
</evidence>
<dbReference type="InterPro" id="IPR037525">
    <property type="entry name" value="Velvet_dom"/>
</dbReference>
<dbReference type="InterPro" id="IPR021740">
    <property type="entry name" value="Velvet"/>
</dbReference>
<dbReference type="PANTHER" id="PTHR33572:SF17">
    <property type="entry name" value="SEXUAL DEVELOPMENT REGULATOR VELC"/>
    <property type="match status" value="1"/>
</dbReference>
<dbReference type="Proteomes" id="UP001217918">
    <property type="component" value="Unassembled WGS sequence"/>
</dbReference>
<accession>A0AAD9IBN1</accession>
<organism evidence="8 9">
    <name type="scientific">Phyllachora maydis</name>
    <dbReference type="NCBI Taxonomy" id="1825666"/>
    <lineage>
        <taxon>Eukaryota</taxon>
        <taxon>Fungi</taxon>
        <taxon>Dikarya</taxon>
        <taxon>Ascomycota</taxon>
        <taxon>Pezizomycotina</taxon>
        <taxon>Sordariomycetes</taxon>
        <taxon>Sordariomycetidae</taxon>
        <taxon>Phyllachorales</taxon>
        <taxon>Phyllachoraceae</taxon>
        <taxon>Phyllachora</taxon>
    </lineage>
</organism>
<evidence type="ECO:0000256" key="5">
    <source>
        <dbReference type="ARBA" id="ARBA00023242"/>
    </source>
</evidence>
<evidence type="ECO:0000256" key="1">
    <source>
        <dbReference type="ARBA" id="ARBA00004123"/>
    </source>
</evidence>
<keyword evidence="4" id="KW-0804">Transcription</keyword>